<organism evidence="6 7">
    <name type="scientific">Methylobacterium symbioticum</name>
    <dbReference type="NCBI Taxonomy" id="2584084"/>
    <lineage>
        <taxon>Bacteria</taxon>
        <taxon>Pseudomonadati</taxon>
        <taxon>Pseudomonadota</taxon>
        <taxon>Alphaproteobacteria</taxon>
        <taxon>Hyphomicrobiales</taxon>
        <taxon>Methylobacteriaceae</taxon>
        <taxon>Methylobacterium</taxon>
    </lineage>
</organism>
<dbReference type="GO" id="GO:0005524">
    <property type="term" value="F:ATP binding"/>
    <property type="evidence" value="ECO:0007669"/>
    <property type="project" value="UniProtKB-KW"/>
</dbReference>
<reference evidence="6 7" key="1">
    <citation type="submission" date="2019-06" db="EMBL/GenBank/DDBJ databases">
        <authorList>
            <person name="Rodrigo-Torres L."/>
            <person name="Arahal R. D."/>
            <person name="Lucena T."/>
        </authorList>
    </citation>
    <scope>NUCLEOTIDE SEQUENCE [LARGE SCALE GENOMIC DNA]</scope>
    <source>
        <strain evidence="6 7">SB0023/3</strain>
    </source>
</reference>
<keyword evidence="2" id="KW-0813">Transport</keyword>
<evidence type="ECO:0000256" key="1">
    <source>
        <dbReference type="ARBA" id="ARBA00005417"/>
    </source>
</evidence>
<dbReference type="Proteomes" id="UP000410984">
    <property type="component" value="Unassembled WGS sequence"/>
</dbReference>
<dbReference type="PANTHER" id="PTHR42788:SF13">
    <property type="entry name" value="ALIPHATIC SULFONATES IMPORT ATP-BINDING PROTEIN SSUB"/>
    <property type="match status" value="1"/>
</dbReference>
<evidence type="ECO:0000256" key="3">
    <source>
        <dbReference type="ARBA" id="ARBA00022741"/>
    </source>
</evidence>
<dbReference type="PROSITE" id="PS00211">
    <property type="entry name" value="ABC_TRANSPORTER_1"/>
    <property type="match status" value="1"/>
</dbReference>
<evidence type="ECO:0000256" key="2">
    <source>
        <dbReference type="ARBA" id="ARBA00022448"/>
    </source>
</evidence>
<dbReference type="GO" id="GO:0016887">
    <property type="term" value="F:ATP hydrolysis activity"/>
    <property type="evidence" value="ECO:0007669"/>
    <property type="project" value="InterPro"/>
</dbReference>
<dbReference type="InterPro" id="IPR003439">
    <property type="entry name" value="ABC_transporter-like_ATP-bd"/>
</dbReference>
<keyword evidence="4 6" id="KW-0067">ATP-binding</keyword>
<dbReference type="OrthoDB" id="9797536at2"/>
<dbReference type="InterPro" id="IPR017871">
    <property type="entry name" value="ABC_transporter-like_CS"/>
</dbReference>
<accession>A0A509EAE2</accession>
<comment type="similarity">
    <text evidence="1">Belongs to the ABC transporter superfamily.</text>
</comment>
<evidence type="ECO:0000256" key="4">
    <source>
        <dbReference type="ARBA" id="ARBA00022840"/>
    </source>
</evidence>
<dbReference type="SMART" id="SM00382">
    <property type="entry name" value="AAA"/>
    <property type="match status" value="1"/>
</dbReference>
<sequence length="261" mass="28977">MSFIEIEAVDLIYGEERTGTLAVSEASLSIRHGEFVALVGPSGCGKSTLLKLVAGLVRPSAGRIRVEGAEVTQPLKTVGMAFQNPTLLPWRTIRDNVLLPLEVVEPYRRRLRQDRAANRARADALLEAVGLSGFGDRMPWQLSGGMQQRAQLCRALVHQPSILLLDEPFAALDSFTKEELWHVLQDLWSRQSCTIILVTHELREAVFLAETVYVMSARPGRLVKRTDVRVARPRTLETTFEPSFVGIVQDLRHAIGAARCA</sequence>
<evidence type="ECO:0000313" key="7">
    <source>
        <dbReference type="Proteomes" id="UP000410984"/>
    </source>
</evidence>
<dbReference type="PROSITE" id="PS50893">
    <property type="entry name" value="ABC_TRANSPORTER_2"/>
    <property type="match status" value="1"/>
</dbReference>
<dbReference type="EMBL" id="CABFPH010000018">
    <property type="protein sequence ID" value="VUD71187.1"/>
    <property type="molecule type" value="Genomic_DNA"/>
</dbReference>
<dbReference type="InterPro" id="IPR050166">
    <property type="entry name" value="ABC_transporter_ATP-bind"/>
</dbReference>
<keyword evidence="6" id="KW-0378">Hydrolase</keyword>
<keyword evidence="3" id="KW-0547">Nucleotide-binding</keyword>
<dbReference type="PANTHER" id="PTHR42788">
    <property type="entry name" value="TAURINE IMPORT ATP-BINDING PROTEIN-RELATED"/>
    <property type="match status" value="1"/>
</dbReference>
<evidence type="ECO:0000259" key="5">
    <source>
        <dbReference type="PROSITE" id="PS50893"/>
    </source>
</evidence>
<keyword evidence="7" id="KW-1185">Reference proteome</keyword>
<dbReference type="InterPro" id="IPR027417">
    <property type="entry name" value="P-loop_NTPase"/>
</dbReference>
<dbReference type="AlphaFoldDB" id="A0A509EAE2"/>
<gene>
    <name evidence="6" type="primary">ssuB_4</name>
    <name evidence="6" type="ORF">MET9862_01764</name>
</gene>
<dbReference type="Pfam" id="PF00005">
    <property type="entry name" value="ABC_tran"/>
    <property type="match status" value="1"/>
</dbReference>
<dbReference type="InterPro" id="IPR003593">
    <property type="entry name" value="AAA+_ATPase"/>
</dbReference>
<proteinExistence type="inferred from homology"/>
<dbReference type="RefSeq" id="WP_142582654.1">
    <property type="nucleotide sequence ID" value="NZ_CABFPH010000018.1"/>
</dbReference>
<feature type="domain" description="ABC transporter" evidence="5">
    <location>
        <begin position="6"/>
        <end position="242"/>
    </location>
</feature>
<protein>
    <submittedName>
        <fullName evidence="6">Aliphatic sulfonates import ATP-binding protein SsuB</fullName>
        <ecNumber evidence="6">3.6.3.-</ecNumber>
    </submittedName>
</protein>
<dbReference type="EC" id="3.6.3.-" evidence="6"/>
<evidence type="ECO:0000313" key="6">
    <source>
        <dbReference type="EMBL" id="VUD71187.1"/>
    </source>
</evidence>
<name>A0A509EAE2_9HYPH</name>
<dbReference type="SUPFAM" id="SSF52540">
    <property type="entry name" value="P-loop containing nucleoside triphosphate hydrolases"/>
    <property type="match status" value="1"/>
</dbReference>
<dbReference type="CDD" id="cd03293">
    <property type="entry name" value="ABC_NrtD_SsuB_transporters"/>
    <property type="match status" value="1"/>
</dbReference>
<dbReference type="Gene3D" id="3.40.50.300">
    <property type="entry name" value="P-loop containing nucleotide triphosphate hydrolases"/>
    <property type="match status" value="1"/>
</dbReference>